<sequence>MSLVLSAEMKSQIEKKGIPLTEAERQLALFKNGIPPLKLARAATAGDGILQIDADTQQKYRNLYEQSIRSGSLKIMKFVPASGAASRMFKSLEYMVNTYEEISQEVLEKDDEHCRFAKTFIENLGHFAFRDSLYKSMKAEGLDPDEHLASSTYKPFISFTLGTPGLGYSNKPKALIEFHRDGQSGKVSTSLEEHFSEAALYAADAEKRAHLHFTVSPEFEADISHVAETIKKRFSSDGFTFEVELSNQQPSTDTLAVDENNEPFLDKEGNMLFRPGGHGALIENLDKLEADVVFIKNIDNVVPDSLKDDTILWKKVLGGLLINLREDVLTATDRLRNSADEDVLQATAALCEQRLNISLPDEFDALTAEEKRSALLELLNRPIRVCGMVKNEGEPGGGPFWIDKPSMPNKLQIVESSQMDMNEPEQQQIVQQATHFNPVDLVCSLTAADGTAFELDRFTDPETAFIASKSYDGRALKALERPGLWNGAMASWITVFVEVPISTFNPVKTVNDLLRPAHQG</sequence>
<dbReference type="Pfam" id="PF14134">
    <property type="entry name" value="DUF4301"/>
    <property type="match status" value="1"/>
</dbReference>
<dbReference type="OrthoDB" id="5572060at2"/>
<dbReference type="InterPro" id="IPR025393">
    <property type="entry name" value="DUF4301"/>
</dbReference>
<evidence type="ECO:0000259" key="1">
    <source>
        <dbReference type="Pfam" id="PF14134"/>
    </source>
</evidence>
<evidence type="ECO:0000313" key="2">
    <source>
        <dbReference type="EMBL" id="AXJ00318.1"/>
    </source>
</evidence>
<dbReference type="RefSeq" id="WP_114983599.1">
    <property type="nucleotide sequence ID" value="NZ_CP027806.1"/>
</dbReference>
<gene>
    <name evidence="2" type="ORF">CYPRO_1048</name>
</gene>
<name>A0A345UIL6_9BACT</name>
<protein>
    <recommendedName>
        <fullName evidence="1">DUF4301 domain-containing protein</fullName>
    </recommendedName>
</protein>
<feature type="domain" description="DUF4301" evidence="1">
    <location>
        <begin position="8"/>
        <end position="519"/>
    </location>
</feature>
<dbReference type="SUPFAM" id="SSF53448">
    <property type="entry name" value="Nucleotide-diphospho-sugar transferases"/>
    <property type="match status" value="1"/>
</dbReference>
<proteinExistence type="predicted"/>
<dbReference type="Proteomes" id="UP000254808">
    <property type="component" value="Chromosome"/>
</dbReference>
<keyword evidence="3" id="KW-1185">Reference proteome</keyword>
<organism evidence="2 3">
    <name type="scientific">Cyclonatronum proteinivorum</name>
    <dbReference type="NCBI Taxonomy" id="1457365"/>
    <lineage>
        <taxon>Bacteria</taxon>
        <taxon>Pseudomonadati</taxon>
        <taxon>Balneolota</taxon>
        <taxon>Balneolia</taxon>
        <taxon>Balneolales</taxon>
        <taxon>Cyclonatronaceae</taxon>
        <taxon>Cyclonatronum</taxon>
    </lineage>
</organism>
<reference evidence="2 3" key="1">
    <citation type="submission" date="2018-03" db="EMBL/GenBank/DDBJ databases">
        <title>Phenotypic and genomic properties of Cyclonatronum proteinivorum gen. nov., sp. nov., a haloalkaliphilic bacteroidete from soda lakes possessing Na+-translocating rhodopsin.</title>
        <authorList>
            <person name="Toshchakov S.V."/>
            <person name="Korzhenkov A."/>
            <person name="Samarov N.I."/>
            <person name="Kublanov I.V."/>
            <person name="Muntyan M.S."/>
            <person name="Sorokin D.Y."/>
        </authorList>
    </citation>
    <scope>NUCLEOTIDE SEQUENCE [LARGE SCALE GENOMIC DNA]</scope>
    <source>
        <strain evidence="2 3">Omega</strain>
    </source>
</reference>
<accession>A0A345UIL6</accession>
<dbReference type="EMBL" id="CP027806">
    <property type="protein sequence ID" value="AXJ00318.1"/>
    <property type="molecule type" value="Genomic_DNA"/>
</dbReference>
<dbReference type="AlphaFoldDB" id="A0A345UIL6"/>
<evidence type="ECO:0000313" key="3">
    <source>
        <dbReference type="Proteomes" id="UP000254808"/>
    </source>
</evidence>
<dbReference type="KEGG" id="cprv:CYPRO_1048"/>
<dbReference type="InterPro" id="IPR029044">
    <property type="entry name" value="Nucleotide-diphossugar_trans"/>
</dbReference>